<evidence type="ECO:0000256" key="4">
    <source>
        <dbReference type="ARBA" id="ARBA00022475"/>
    </source>
</evidence>
<evidence type="ECO:0000256" key="1">
    <source>
        <dbReference type="ARBA" id="ARBA00004651"/>
    </source>
</evidence>
<feature type="transmembrane region" description="Helical" evidence="9">
    <location>
        <begin position="314"/>
        <end position="337"/>
    </location>
</feature>
<protein>
    <submittedName>
        <fullName evidence="10">Solute carrier family 23 protein</fullName>
    </submittedName>
</protein>
<dbReference type="PIRSF" id="PIRSF005353">
    <property type="entry name" value="PbuG"/>
    <property type="match status" value="1"/>
</dbReference>
<keyword evidence="5 8" id="KW-0812">Transmembrane</keyword>
<accession>A0ABP9QYR7</accession>
<name>A0ABP9QYR7_9GAMM</name>
<keyword evidence="3 8" id="KW-0813">Transport</keyword>
<evidence type="ECO:0000256" key="7">
    <source>
        <dbReference type="ARBA" id="ARBA00023136"/>
    </source>
</evidence>
<dbReference type="InterPro" id="IPR026033">
    <property type="entry name" value="Azg-like_bact_archaea"/>
</dbReference>
<dbReference type="InterPro" id="IPR045018">
    <property type="entry name" value="Azg-like"/>
</dbReference>
<reference evidence="11" key="1">
    <citation type="journal article" date="2019" name="Int. J. Syst. Evol. Microbiol.">
        <title>The Global Catalogue of Microorganisms (GCM) 10K type strain sequencing project: providing services to taxonomists for standard genome sequencing and annotation.</title>
        <authorList>
            <consortium name="The Broad Institute Genomics Platform"/>
            <consortium name="The Broad Institute Genome Sequencing Center for Infectious Disease"/>
            <person name="Wu L."/>
            <person name="Ma J."/>
        </authorList>
    </citation>
    <scope>NUCLEOTIDE SEQUENCE [LARGE SCALE GENOMIC DNA]</scope>
    <source>
        <strain evidence="11">JCM 18472</strain>
    </source>
</reference>
<feature type="transmembrane region" description="Helical" evidence="9">
    <location>
        <begin position="21"/>
        <end position="39"/>
    </location>
</feature>
<feature type="transmembrane region" description="Helical" evidence="9">
    <location>
        <begin position="196"/>
        <end position="214"/>
    </location>
</feature>
<organism evidence="10 11">
    <name type="scientific">Modicisalibacter zincidurans</name>
    <dbReference type="NCBI Taxonomy" id="1178777"/>
    <lineage>
        <taxon>Bacteria</taxon>
        <taxon>Pseudomonadati</taxon>
        <taxon>Pseudomonadota</taxon>
        <taxon>Gammaproteobacteria</taxon>
        <taxon>Oceanospirillales</taxon>
        <taxon>Halomonadaceae</taxon>
        <taxon>Modicisalibacter</taxon>
    </lineage>
</organism>
<evidence type="ECO:0000256" key="6">
    <source>
        <dbReference type="ARBA" id="ARBA00022989"/>
    </source>
</evidence>
<evidence type="ECO:0000256" key="2">
    <source>
        <dbReference type="ARBA" id="ARBA00005697"/>
    </source>
</evidence>
<evidence type="ECO:0000313" key="10">
    <source>
        <dbReference type="EMBL" id="GAA5169266.1"/>
    </source>
</evidence>
<feature type="transmembrane region" description="Helical" evidence="9">
    <location>
        <begin position="387"/>
        <end position="408"/>
    </location>
</feature>
<comment type="similarity">
    <text evidence="2 8">Belongs to the nucleobase:cation symporter-2 (NCS2) (TC 2.A.40) family. Azg-like subfamily.</text>
</comment>
<dbReference type="PANTHER" id="PTHR43337">
    <property type="entry name" value="XANTHINE/URACIL PERMEASE C887.17-RELATED"/>
    <property type="match status" value="1"/>
</dbReference>
<evidence type="ECO:0000256" key="8">
    <source>
        <dbReference type="PIRNR" id="PIRNR005353"/>
    </source>
</evidence>
<sequence>MLKRQLNDYFKLDEHKTTIRTEVIAGITTFLTMAYIIFVNPSVLAESGMDYGAVFVATCLAAAIGTLIMGLWANYPIALAPGMGLNAFFTYSVVMGMGKSWEVALGAVFLSGVTFFLLSIFRIREWVINSIPMALRLGIAAGIGLFLAIIALQNAGIVVDNPATLVSLGDLSQPPALYTLIGFFVIAALSHLRVTGAVMIGILGVTVVSILLGHNQFNGVMSAPPSLAPTFLELDIVGALDVSMLSVIFAFLFVDLFDTSGTLIGVAHRGGLLDEQGKLPRLKNALLADSSASMSGALLGTSTTTSYIESASGIAAGGRTGLTAVVVAMLFLFSLFFSPLAGSVPAFATAGALLYVAVLMAGSLAHANWDDVTEAAPVLIAALAMPLTYSIANGIALGFISFTLIKLLSGRRSDLNPAVVLLSVLFILKFLFLDGGH</sequence>
<gene>
    <name evidence="10" type="ORF">GCM10023342_00870</name>
</gene>
<dbReference type="Proteomes" id="UP001500074">
    <property type="component" value="Unassembled WGS sequence"/>
</dbReference>
<comment type="subcellular location">
    <subcellularLocation>
        <location evidence="1 8">Cell membrane</location>
        <topology evidence="1 8">Multi-pass membrane protein</topology>
    </subcellularLocation>
</comment>
<feature type="transmembrane region" description="Helical" evidence="9">
    <location>
        <begin position="234"/>
        <end position="254"/>
    </location>
</feature>
<feature type="transmembrane region" description="Helical" evidence="9">
    <location>
        <begin position="103"/>
        <end position="121"/>
    </location>
</feature>
<keyword evidence="4 8" id="KW-1003">Cell membrane</keyword>
<evidence type="ECO:0000256" key="3">
    <source>
        <dbReference type="ARBA" id="ARBA00022448"/>
    </source>
</evidence>
<dbReference type="Pfam" id="PF00860">
    <property type="entry name" value="Xan_ur_permease"/>
    <property type="match status" value="1"/>
</dbReference>
<feature type="transmembrane region" description="Helical" evidence="9">
    <location>
        <begin position="344"/>
        <end position="367"/>
    </location>
</feature>
<comment type="caution">
    <text evidence="10">The sequence shown here is derived from an EMBL/GenBank/DDBJ whole genome shotgun (WGS) entry which is preliminary data.</text>
</comment>
<dbReference type="RefSeq" id="WP_031383812.1">
    <property type="nucleotide sequence ID" value="NZ_BAABKI010000002.1"/>
</dbReference>
<dbReference type="EMBL" id="BAABKI010000002">
    <property type="protein sequence ID" value="GAA5169266.1"/>
    <property type="molecule type" value="Genomic_DNA"/>
</dbReference>
<proteinExistence type="inferred from homology"/>
<dbReference type="InterPro" id="IPR006043">
    <property type="entry name" value="NCS2"/>
</dbReference>
<keyword evidence="7 8" id="KW-0472">Membrane</keyword>
<feature type="transmembrane region" description="Helical" evidence="9">
    <location>
        <begin position="51"/>
        <end position="72"/>
    </location>
</feature>
<evidence type="ECO:0000313" key="11">
    <source>
        <dbReference type="Proteomes" id="UP001500074"/>
    </source>
</evidence>
<keyword evidence="11" id="KW-1185">Reference proteome</keyword>
<feature type="transmembrane region" description="Helical" evidence="9">
    <location>
        <begin position="172"/>
        <end position="189"/>
    </location>
</feature>
<keyword evidence="6 8" id="KW-1133">Transmembrane helix</keyword>
<evidence type="ECO:0000256" key="9">
    <source>
        <dbReference type="SAM" id="Phobius"/>
    </source>
</evidence>
<evidence type="ECO:0000256" key="5">
    <source>
        <dbReference type="ARBA" id="ARBA00022692"/>
    </source>
</evidence>
<feature type="transmembrane region" description="Helical" evidence="9">
    <location>
        <begin position="415"/>
        <end position="433"/>
    </location>
</feature>
<dbReference type="PANTHER" id="PTHR43337:SF1">
    <property type="entry name" value="XANTHINE_URACIL PERMEASE C887.17-RELATED"/>
    <property type="match status" value="1"/>
</dbReference>
<feature type="transmembrane region" description="Helical" evidence="9">
    <location>
        <begin position="133"/>
        <end position="152"/>
    </location>
</feature>